<dbReference type="Proteomes" id="UP000789845">
    <property type="component" value="Unassembled WGS sequence"/>
</dbReference>
<evidence type="ECO:0008006" key="3">
    <source>
        <dbReference type="Google" id="ProtNLM"/>
    </source>
</evidence>
<dbReference type="RefSeq" id="WP_230496304.1">
    <property type="nucleotide sequence ID" value="NZ_CAKJTG010000008.1"/>
</dbReference>
<evidence type="ECO:0000313" key="2">
    <source>
        <dbReference type="Proteomes" id="UP000789845"/>
    </source>
</evidence>
<protein>
    <recommendedName>
        <fullName evidence="3">Phage tail protein</fullName>
    </recommendedName>
</protein>
<dbReference type="AlphaFoldDB" id="A0A9C7G959"/>
<organism evidence="1 2">
    <name type="scientific">Pseudoneobacillus rhizosphaerae</name>
    <dbReference type="NCBI Taxonomy" id="2880968"/>
    <lineage>
        <taxon>Bacteria</taxon>
        <taxon>Bacillati</taxon>
        <taxon>Bacillota</taxon>
        <taxon>Bacilli</taxon>
        <taxon>Bacillales</taxon>
        <taxon>Bacillaceae</taxon>
        <taxon>Pseudoneobacillus</taxon>
    </lineage>
</organism>
<comment type="caution">
    <text evidence="1">The sequence shown here is derived from an EMBL/GenBank/DDBJ whole genome shotgun (WGS) entry which is preliminary data.</text>
</comment>
<sequence length="190" mass="20833">MTPVQEKVQKVSLKKLHYAIMTDETTEEHGEVKTLTMPIELTLTPNFSEATFDAGDRVVANEVQLDTITIAGQVADLPTEVQADWYGHKLSDEKGLIMNANDTPNYLAIGFESGSKLVWLYKAKFKPTEESNATKKKGETAFKQSGFTGEAIPLEDGTLKYTVRTDDVGVTVNATTFFATVKKPTVTPAP</sequence>
<gene>
    <name evidence="1" type="ORF">NEOCIP111885_01745</name>
</gene>
<dbReference type="InterPro" id="IPR006490">
    <property type="entry name" value="Maj_tail_phi13"/>
</dbReference>
<evidence type="ECO:0000313" key="1">
    <source>
        <dbReference type="EMBL" id="CAG9608053.1"/>
    </source>
</evidence>
<accession>A0A9C7G959</accession>
<name>A0A9C7G959_9BACI</name>
<proteinExistence type="predicted"/>
<dbReference type="EMBL" id="CAKJTG010000008">
    <property type="protein sequence ID" value="CAG9608053.1"/>
    <property type="molecule type" value="Genomic_DNA"/>
</dbReference>
<dbReference type="NCBIfam" id="TIGR01603">
    <property type="entry name" value="maj_tail_phi13"/>
    <property type="match status" value="1"/>
</dbReference>
<reference evidence="1" key="1">
    <citation type="submission" date="2021-10" db="EMBL/GenBank/DDBJ databases">
        <authorList>
            <person name="Criscuolo A."/>
        </authorList>
    </citation>
    <scope>NUCLEOTIDE SEQUENCE</scope>
    <source>
        <strain evidence="1">CIP111885</strain>
    </source>
</reference>
<keyword evidence="2" id="KW-1185">Reference proteome</keyword>